<evidence type="ECO:0000313" key="3">
    <source>
        <dbReference type="Proteomes" id="UP000007800"/>
    </source>
</evidence>
<feature type="region of interest" description="Disordered" evidence="1">
    <location>
        <begin position="43"/>
        <end position="68"/>
    </location>
</feature>
<dbReference type="EMBL" id="GG686864">
    <property type="protein sequence ID" value="EEQ97866.1"/>
    <property type="molecule type" value="Genomic_DNA"/>
</dbReference>
<evidence type="ECO:0000256" key="1">
    <source>
        <dbReference type="SAM" id="MobiDB-lite"/>
    </source>
</evidence>
<proteinExistence type="predicted"/>
<keyword evidence="3" id="KW-1185">Reference proteome</keyword>
<dbReference type="InParanoid" id="C5LZH5"/>
<dbReference type="AlphaFoldDB" id="C5LZH5"/>
<evidence type="ECO:0000313" key="2">
    <source>
        <dbReference type="EMBL" id="EEQ97866.1"/>
    </source>
</evidence>
<reference evidence="2 3" key="1">
    <citation type="submission" date="2008-07" db="EMBL/GenBank/DDBJ databases">
        <authorList>
            <person name="El-Sayed N."/>
            <person name="Caler E."/>
            <person name="Inman J."/>
            <person name="Amedeo P."/>
            <person name="Hass B."/>
            <person name="Wortman J."/>
        </authorList>
    </citation>
    <scope>NUCLEOTIDE SEQUENCE [LARGE SCALE GENOMIC DNA]</scope>
    <source>
        <strain evidence="3">ATCC 50983 / TXsc</strain>
    </source>
</reference>
<name>C5LZH5_PERM5</name>
<dbReference type="OrthoDB" id="445364at2759"/>
<accession>C5LZH5</accession>
<protein>
    <submittedName>
        <fullName evidence="2">Uncharacterized protein</fullName>
    </submittedName>
</protein>
<dbReference type="GeneID" id="9037606"/>
<sequence length="100" mass="11866">MAEYNRILDAQEKARKDELEARVARQKALMETMQDTVVKEQNAKANEMEDRADRQLAEANARAEERERLKEERLREIRQETQEYWEAPGIEPGSLAYELW</sequence>
<dbReference type="RefSeq" id="XP_002765149.1">
    <property type="nucleotide sequence ID" value="XM_002765103.1"/>
</dbReference>
<dbReference type="Proteomes" id="UP000007800">
    <property type="component" value="Unassembled WGS sequence"/>
</dbReference>
<organism evidence="3">
    <name type="scientific">Perkinsus marinus (strain ATCC 50983 / TXsc)</name>
    <dbReference type="NCBI Taxonomy" id="423536"/>
    <lineage>
        <taxon>Eukaryota</taxon>
        <taxon>Sar</taxon>
        <taxon>Alveolata</taxon>
        <taxon>Perkinsozoa</taxon>
        <taxon>Perkinsea</taxon>
        <taxon>Perkinsida</taxon>
        <taxon>Perkinsidae</taxon>
        <taxon>Perkinsus</taxon>
    </lineage>
</organism>
<gene>
    <name evidence="2" type="ORF">Pmar_PMAR016958</name>
</gene>